<evidence type="ECO:0000256" key="1">
    <source>
        <dbReference type="SAM" id="Phobius"/>
    </source>
</evidence>
<organism evidence="2 3">
    <name type="scientific">Cardiocondyla obscurior</name>
    <dbReference type="NCBI Taxonomy" id="286306"/>
    <lineage>
        <taxon>Eukaryota</taxon>
        <taxon>Metazoa</taxon>
        <taxon>Ecdysozoa</taxon>
        <taxon>Arthropoda</taxon>
        <taxon>Hexapoda</taxon>
        <taxon>Insecta</taxon>
        <taxon>Pterygota</taxon>
        <taxon>Neoptera</taxon>
        <taxon>Endopterygota</taxon>
        <taxon>Hymenoptera</taxon>
        <taxon>Apocrita</taxon>
        <taxon>Aculeata</taxon>
        <taxon>Formicoidea</taxon>
        <taxon>Formicidae</taxon>
        <taxon>Myrmicinae</taxon>
        <taxon>Cardiocondyla</taxon>
    </lineage>
</organism>
<feature type="transmembrane region" description="Helical" evidence="1">
    <location>
        <begin position="6"/>
        <end position="31"/>
    </location>
</feature>
<evidence type="ECO:0000313" key="2">
    <source>
        <dbReference type="EMBL" id="KAL0109435.1"/>
    </source>
</evidence>
<dbReference type="EMBL" id="JADYXP020000015">
    <property type="protein sequence ID" value="KAL0109435.1"/>
    <property type="molecule type" value="Genomic_DNA"/>
</dbReference>
<dbReference type="Proteomes" id="UP001430953">
    <property type="component" value="Unassembled WGS sequence"/>
</dbReference>
<feature type="transmembrane region" description="Helical" evidence="1">
    <location>
        <begin position="52"/>
        <end position="71"/>
    </location>
</feature>
<reference evidence="2 3" key="1">
    <citation type="submission" date="2023-03" db="EMBL/GenBank/DDBJ databases">
        <title>High recombination rates correlate with genetic variation in Cardiocondyla obscurior ants.</title>
        <authorList>
            <person name="Errbii M."/>
        </authorList>
    </citation>
    <scope>NUCLEOTIDE SEQUENCE [LARGE SCALE GENOMIC DNA]</scope>
    <source>
        <strain evidence="2">Alpha-2009</strain>
        <tissue evidence="2">Whole body</tissue>
    </source>
</reference>
<keyword evidence="1" id="KW-1133">Transmembrane helix</keyword>
<name>A0AAW2F2T0_9HYME</name>
<feature type="transmembrane region" description="Helical" evidence="1">
    <location>
        <begin position="114"/>
        <end position="141"/>
    </location>
</feature>
<keyword evidence="1" id="KW-0472">Membrane</keyword>
<comment type="caution">
    <text evidence="2">The sequence shown here is derived from an EMBL/GenBank/DDBJ whole genome shotgun (WGS) entry which is preliminary data.</text>
</comment>
<dbReference type="AlphaFoldDB" id="A0AAW2F2T0"/>
<accession>A0AAW2F2T0</accession>
<evidence type="ECO:0000313" key="3">
    <source>
        <dbReference type="Proteomes" id="UP001430953"/>
    </source>
</evidence>
<sequence length="150" mass="16834">MANVNYISLFRSLVLSVIYIFHLIMACLLIFEHSHAASIQLRKFNNRYAISLLFLPYAIFITLAVSITRVSNIATVTSLASNSSTLSLRFRLQRITMFSRCNFVLKPNSVATSLLTYSISSSTFFGIFTVGFIFTFGLVQLGPGFSYSDR</sequence>
<keyword evidence="3" id="KW-1185">Reference proteome</keyword>
<gene>
    <name evidence="2" type="ORF">PUN28_014480</name>
</gene>
<proteinExistence type="predicted"/>
<keyword evidence="1" id="KW-0812">Transmembrane</keyword>
<protein>
    <submittedName>
        <fullName evidence="2">Uncharacterized protein</fullName>
    </submittedName>
</protein>